<evidence type="ECO:0000256" key="1">
    <source>
        <dbReference type="ARBA" id="ARBA00022801"/>
    </source>
</evidence>
<reference evidence="3 4" key="1">
    <citation type="journal article" date="2018" name="Sci. Rep.">
        <title>Comparative analysis of the Pocillopora damicornis genome highlights role of immune system in coral evolution.</title>
        <authorList>
            <person name="Cunning R."/>
            <person name="Bay R.A."/>
            <person name="Gillette P."/>
            <person name="Baker A.C."/>
            <person name="Traylor-Knowles N."/>
        </authorList>
    </citation>
    <scope>NUCLEOTIDE SEQUENCE [LARGE SCALE GENOMIC DNA]</scope>
    <source>
        <strain evidence="3">RSMAS</strain>
        <tissue evidence="3">Whole animal</tissue>
    </source>
</reference>
<evidence type="ECO:0000259" key="2">
    <source>
        <dbReference type="PROSITE" id="PS50175"/>
    </source>
</evidence>
<comment type="caution">
    <text evidence="3">The sequence shown here is derived from an EMBL/GenBank/DDBJ whole genome shotgun (WGS) entry which is preliminary data.</text>
</comment>
<evidence type="ECO:0000313" key="3">
    <source>
        <dbReference type="EMBL" id="RMX57762.1"/>
    </source>
</evidence>
<proteinExistence type="predicted"/>
<dbReference type="PANTHER" id="PTHR34615">
    <property type="entry name" value="PX DOMAIN-CONTAINING PROTEIN"/>
    <property type="match status" value="1"/>
</dbReference>
<dbReference type="InterPro" id="IPR021109">
    <property type="entry name" value="Peptidase_aspartic_dom_sf"/>
</dbReference>
<name>A0A3M6UVR7_POCDA</name>
<dbReference type="STRING" id="46731.A0A3M6UVR7"/>
<accession>A0A3M6UVR7</accession>
<dbReference type="GO" id="GO:0006508">
    <property type="term" value="P:proteolysis"/>
    <property type="evidence" value="ECO:0007669"/>
    <property type="project" value="InterPro"/>
</dbReference>
<dbReference type="InterPro" id="IPR001995">
    <property type="entry name" value="Peptidase_A2_cat"/>
</dbReference>
<dbReference type="SUPFAM" id="SSF50630">
    <property type="entry name" value="Acid proteases"/>
    <property type="match status" value="1"/>
</dbReference>
<dbReference type="OrthoDB" id="5975877at2759"/>
<feature type="domain" description="Peptidase A2" evidence="2">
    <location>
        <begin position="91"/>
        <end position="129"/>
    </location>
</feature>
<protein>
    <recommendedName>
        <fullName evidence="2">Peptidase A2 domain-containing protein</fullName>
    </recommendedName>
</protein>
<dbReference type="GO" id="GO:0004190">
    <property type="term" value="F:aspartic-type endopeptidase activity"/>
    <property type="evidence" value="ECO:0007669"/>
    <property type="project" value="InterPro"/>
</dbReference>
<dbReference type="Proteomes" id="UP000275408">
    <property type="component" value="Unassembled WGS sequence"/>
</dbReference>
<dbReference type="AlphaFoldDB" id="A0A3M6UVR7"/>
<keyword evidence="1" id="KW-0378">Hydrolase</keyword>
<sequence length="256" mass="29082">MQQHFQKVYHIVSGPEYQGLNIHQEDDYAMNDNYGVYTYDEEISNTEPIAVLLGSFTSIKGAANSRNALYALNSHPDKIYAKVMINENHNISFKVDTGADACIITTTDLQHFLFPLSILPCSNVLRGYGDSEIENVGAPILKVSLKDKNVQNLLLINHNNGFIDDDDEFVALYDLYASKNLNFPYNSYVPFDLKRLMSLRVLLWKMRYTHSEGVLQIPDTTTCSQRSVCDGLEGLCMLLKRLSYPCRYGDMIHKFA</sequence>
<dbReference type="PANTHER" id="PTHR34615:SF1">
    <property type="entry name" value="PX DOMAIN-CONTAINING PROTEIN"/>
    <property type="match status" value="1"/>
</dbReference>
<organism evidence="3 4">
    <name type="scientific">Pocillopora damicornis</name>
    <name type="common">Cauliflower coral</name>
    <name type="synonym">Millepora damicornis</name>
    <dbReference type="NCBI Taxonomy" id="46731"/>
    <lineage>
        <taxon>Eukaryota</taxon>
        <taxon>Metazoa</taxon>
        <taxon>Cnidaria</taxon>
        <taxon>Anthozoa</taxon>
        <taxon>Hexacorallia</taxon>
        <taxon>Scleractinia</taxon>
        <taxon>Astrocoeniina</taxon>
        <taxon>Pocilloporidae</taxon>
        <taxon>Pocillopora</taxon>
    </lineage>
</organism>
<dbReference type="PROSITE" id="PS50175">
    <property type="entry name" value="ASP_PROT_RETROV"/>
    <property type="match status" value="1"/>
</dbReference>
<evidence type="ECO:0000313" key="4">
    <source>
        <dbReference type="Proteomes" id="UP000275408"/>
    </source>
</evidence>
<gene>
    <name evidence="3" type="ORF">pdam_00023627</name>
</gene>
<dbReference type="EMBL" id="RCHS01000616">
    <property type="protein sequence ID" value="RMX57762.1"/>
    <property type="molecule type" value="Genomic_DNA"/>
</dbReference>
<keyword evidence="4" id="KW-1185">Reference proteome</keyword>